<dbReference type="HOGENOM" id="CLU_2018495_0_0_1"/>
<evidence type="ECO:0000256" key="1">
    <source>
        <dbReference type="SAM" id="MobiDB-lite"/>
    </source>
</evidence>
<dbReference type="EnsemblPlants" id="LPERR04G02700.1">
    <property type="protein sequence ID" value="LPERR04G02700.1"/>
    <property type="gene ID" value="LPERR04G02700"/>
</dbReference>
<dbReference type="AlphaFoldDB" id="A0A0D9W2L9"/>
<keyword evidence="3" id="KW-1185">Reference proteome</keyword>
<protein>
    <submittedName>
        <fullName evidence="2">Uncharacterized protein</fullName>
    </submittedName>
</protein>
<dbReference type="Gramene" id="LPERR04G02700.1">
    <property type="protein sequence ID" value="LPERR04G02700.1"/>
    <property type="gene ID" value="LPERR04G02700"/>
</dbReference>
<sequence>MRPDPNPHSQLLPQSLLVPDDDGVLQAPNTRSAPHPRTLRVIISAPDPVTLRIQEGVCGLRRRQVVSARDVGVTKFDFIRELRASLFGAELWKLSINVSGADPLTPSPPTNVLLDPQRHYIWR</sequence>
<organism evidence="2 3">
    <name type="scientific">Leersia perrieri</name>
    <dbReference type="NCBI Taxonomy" id="77586"/>
    <lineage>
        <taxon>Eukaryota</taxon>
        <taxon>Viridiplantae</taxon>
        <taxon>Streptophyta</taxon>
        <taxon>Embryophyta</taxon>
        <taxon>Tracheophyta</taxon>
        <taxon>Spermatophyta</taxon>
        <taxon>Magnoliopsida</taxon>
        <taxon>Liliopsida</taxon>
        <taxon>Poales</taxon>
        <taxon>Poaceae</taxon>
        <taxon>BOP clade</taxon>
        <taxon>Oryzoideae</taxon>
        <taxon>Oryzeae</taxon>
        <taxon>Oryzinae</taxon>
        <taxon>Leersia</taxon>
    </lineage>
</organism>
<dbReference type="Proteomes" id="UP000032180">
    <property type="component" value="Chromosome 4"/>
</dbReference>
<accession>A0A0D9W2L9</accession>
<reference evidence="2" key="3">
    <citation type="submission" date="2015-04" db="UniProtKB">
        <authorList>
            <consortium name="EnsemblPlants"/>
        </authorList>
    </citation>
    <scope>IDENTIFICATION</scope>
</reference>
<name>A0A0D9W2L9_9ORYZ</name>
<reference evidence="2 3" key="1">
    <citation type="submission" date="2012-08" db="EMBL/GenBank/DDBJ databases">
        <title>Oryza genome evolution.</title>
        <authorList>
            <person name="Wing R.A."/>
        </authorList>
    </citation>
    <scope>NUCLEOTIDE SEQUENCE</scope>
</reference>
<evidence type="ECO:0000313" key="2">
    <source>
        <dbReference type="EnsemblPlants" id="LPERR04G02700.1"/>
    </source>
</evidence>
<evidence type="ECO:0000313" key="3">
    <source>
        <dbReference type="Proteomes" id="UP000032180"/>
    </source>
</evidence>
<reference evidence="3" key="2">
    <citation type="submission" date="2013-12" db="EMBL/GenBank/DDBJ databases">
        <authorList>
            <person name="Yu Y."/>
            <person name="Lee S."/>
            <person name="de Baynast K."/>
            <person name="Wissotski M."/>
            <person name="Liu L."/>
            <person name="Talag J."/>
            <person name="Goicoechea J."/>
            <person name="Angelova A."/>
            <person name="Jetty R."/>
            <person name="Kudrna D."/>
            <person name="Golser W."/>
            <person name="Rivera L."/>
            <person name="Zhang J."/>
            <person name="Wing R."/>
        </authorList>
    </citation>
    <scope>NUCLEOTIDE SEQUENCE</scope>
</reference>
<proteinExistence type="predicted"/>
<feature type="region of interest" description="Disordered" evidence="1">
    <location>
        <begin position="1"/>
        <end position="33"/>
    </location>
</feature>